<proteinExistence type="predicted"/>
<evidence type="ECO:0000313" key="2">
    <source>
        <dbReference type="Proteomes" id="UP000189796"/>
    </source>
</evidence>
<reference evidence="1 2" key="1">
    <citation type="submission" date="2016-11" db="EMBL/GenBank/DDBJ databases">
        <authorList>
            <person name="Jaros S."/>
            <person name="Januszkiewicz K."/>
            <person name="Wedrychowicz H."/>
        </authorList>
    </citation>
    <scope>NUCLEOTIDE SEQUENCE [LARGE SCALE GENOMIC DNA]</scope>
    <source>
        <strain evidence="1 2">GAS138</strain>
    </source>
</reference>
<dbReference type="AlphaFoldDB" id="A0A1M5R461"/>
<protein>
    <submittedName>
        <fullName evidence="1">Uncharacterized protein</fullName>
    </submittedName>
</protein>
<dbReference type="Proteomes" id="UP000189796">
    <property type="component" value="Chromosome I"/>
</dbReference>
<dbReference type="EMBL" id="LT670817">
    <property type="protein sequence ID" value="SHH20958.1"/>
    <property type="molecule type" value="Genomic_DNA"/>
</dbReference>
<name>A0A1M5R461_9BRAD</name>
<sequence length="29" mass="3280">MRDLTQMLAHVHDVEIEICQNPGPQGPLH</sequence>
<gene>
    <name evidence="1" type="ORF">SAMN05443248_4071</name>
</gene>
<organism evidence="1 2">
    <name type="scientific">Bradyrhizobium erythrophlei</name>
    <dbReference type="NCBI Taxonomy" id="1437360"/>
    <lineage>
        <taxon>Bacteria</taxon>
        <taxon>Pseudomonadati</taxon>
        <taxon>Pseudomonadota</taxon>
        <taxon>Alphaproteobacteria</taxon>
        <taxon>Hyphomicrobiales</taxon>
        <taxon>Nitrobacteraceae</taxon>
        <taxon>Bradyrhizobium</taxon>
    </lineage>
</organism>
<accession>A0A1M5R461</accession>
<evidence type="ECO:0000313" key="1">
    <source>
        <dbReference type="EMBL" id="SHH20958.1"/>
    </source>
</evidence>